<comment type="function">
    <text evidence="1">Transcriptional repressor of xylose-utilizing enzymes.</text>
</comment>
<dbReference type="Pfam" id="PF12802">
    <property type="entry name" value="MarR_2"/>
    <property type="match status" value="1"/>
</dbReference>
<dbReference type="InterPro" id="IPR000835">
    <property type="entry name" value="HTH_MarR-typ"/>
</dbReference>
<dbReference type="EMBL" id="CP022572">
    <property type="protein sequence ID" value="AZU64425.1"/>
    <property type="molecule type" value="Genomic_DNA"/>
</dbReference>
<dbReference type="RefSeq" id="WP_127489147.1">
    <property type="nucleotide sequence ID" value="NZ_CP022572.1"/>
</dbReference>
<dbReference type="GO" id="GO:0003677">
    <property type="term" value="F:DNA binding"/>
    <property type="evidence" value="ECO:0007669"/>
    <property type="project" value="UniProtKB-KW"/>
</dbReference>
<dbReference type="InterPro" id="IPR036388">
    <property type="entry name" value="WH-like_DNA-bd_sf"/>
</dbReference>
<dbReference type="InterPro" id="IPR043129">
    <property type="entry name" value="ATPase_NBD"/>
</dbReference>
<dbReference type="Proteomes" id="UP000282892">
    <property type="component" value="Chromosome"/>
</dbReference>
<accession>A0A3T0I516</accession>
<keyword evidence="3" id="KW-0859">Xylose metabolism</keyword>
<sequence length="388" mass="43065">MRVKDQNFLKKQNQSLVLEYIIQNGPISRAEIAKHMAMSPTSASRIVASLEEEQLIKEVYLETDEVGRKATYYTANEHSVVFVGVEIDVGVVRAGLMNLIGELITARSFQTNTDHYEHVVEFIGQMVNELIREQQIGKDRIAGVCIGLPGLIDNEKGTVEFSAQFNWRNVPLKQLLEQKLDLEVFIDNELKLKALAEYVSASLPYKNVVMLGFGKGVGSALITDGEIYRGTNNMSGEIGHMTLDPYGAYCPCGNFGCLQTYIAIDFLLDEASKTQPMDSMDELAAAYQKKEKWAVNILEKAATYAGLAIKNVVCAYNPDAVFLSGSLIEDYQEIAELIIEKHSNSTWFPESYSYELLVTQMKGMGVVKGAALSVQRKLIKNLDFKGGA</sequence>
<gene>
    <name evidence="6" type="ORF">CHR53_26110</name>
</gene>
<dbReference type="AlphaFoldDB" id="A0A3T0I516"/>
<evidence type="ECO:0000256" key="1">
    <source>
        <dbReference type="ARBA" id="ARBA00002486"/>
    </source>
</evidence>
<evidence type="ECO:0000256" key="3">
    <source>
        <dbReference type="ARBA" id="ARBA00022629"/>
    </source>
</evidence>
<dbReference type="SUPFAM" id="SSF46785">
    <property type="entry name" value="Winged helix' DNA-binding domain"/>
    <property type="match status" value="1"/>
</dbReference>
<proteinExistence type="inferred from homology"/>
<feature type="domain" description="HTH marR-type" evidence="5">
    <location>
        <begin position="13"/>
        <end position="57"/>
    </location>
</feature>
<organism evidence="6 7">
    <name type="scientific">Neobacillus mesonae</name>
    <dbReference type="NCBI Taxonomy" id="1193713"/>
    <lineage>
        <taxon>Bacteria</taxon>
        <taxon>Bacillati</taxon>
        <taxon>Bacillota</taxon>
        <taxon>Bacilli</taxon>
        <taxon>Bacillales</taxon>
        <taxon>Bacillaceae</taxon>
        <taxon>Neobacillus</taxon>
    </lineage>
</organism>
<evidence type="ECO:0000256" key="4">
    <source>
        <dbReference type="ARBA" id="ARBA00023125"/>
    </source>
</evidence>
<keyword evidence="7" id="KW-1185">Reference proteome</keyword>
<dbReference type="Gene3D" id="1.10.10.10">
    <property type="entry name" value="Winged helix-like DNA-binding domain superfamily/Winged helix DNA-binding domain"/>
    <property type="match status" value="1"/>
</dbReference>
<comment type="similarity">
    <text evidence="2">Belongs to the ROK (NagC/XylR) family.</text>
</comment>
<protein>
    <recommendedName>
        <fullName evidence="5">HTH marR-type domain-containing protein</fullName>
    </recommendedName>
</protein>
<reference evidence="6 7" key="1">
    <citation type="submission" date="2017-07" db="EMBL/GenBank/DDBJ databases">
        <title>The complete genome sequence of Bacillus mesonae strain H20-5, an efficient strain improving plant abiotic stress resistance.</title>
        <authorList>
            <person name="Kim S.Y."/>
            <person name="Song H."/>
            <person name="Sang M.K."/>
            <person name="Weon H.-Y."/>
            <person name="Song J."/>
        </authorList>
    </citation>
    <scope>NUCLEOTIDE SEQUENCE [LARGE SCALE GENOMIC DNA]</scope>
    <source>
        <strain evidence="6 7">H20-5</strain>
    </source>
</reference>
<evidence type="ECO:0000313" key="6">
    <source>
        <dbReference type="EMBL" id="AZU64425.1"/>
    </source>
</evidence>
<dbReference type="Pfam" id="PF00480">
    <property type="entry name" value="ROK"/>
    <property type="match status" value="1"/>
</dbReference>
<name>A0A3T0I516_9BACI</name>
<dbReference type="STRING" id="1193713.GCA_001636315_02125"/>
<evidence type="ECO:0000259" key="5">
    <source>
        <dbReference type="Pfam" id="PF12802"/>
    </source>
</evidence>
<dbReference type="InterPro" id="IPR000600">
    <property type="entry name" value="ROK"/>
</dbReference>
<dbReference type="KEGG" id="nmk:CHR53_26110"/>
<evidence type="ECO:0000256" key="2">
    <source>
        <dbReference type="ARBA" id="ARBA00006479"/>
    </source>
</evidence>
<keyword evidence="4" id="KW-0238">DNA-binding</keyword>
<dbReference type="OrthoDB" id="9796533at2"/>
<dbReference type="InterPro" id="IPR036390">
    <property type="entry name" value="WH_DNA-bd_sf"/>
</dbReference>
<dbReference type="Gene3D" id="3.30.420.40">
    <property type="match status" value="2"/>
</dbReference>
<evidence type="ECO:0000313" key="7">
    <source>
        <dbReference type="Proteomes" id="UP000282892"/>
    </source>
</evidence>
<dbReference type="InterPro" id="IPR011991">
    <property type="entry name" value="ArsR-like_HTH"/>
</dbReference>
<dbReference type="SUPFAM" id="SSF53067">
    <property type="entry name" value="Actin-like ATPase domain"/>
    <property type="match status" value="1"/>
</dbReference>
<dbReference type="GO" id="GO:0042732">
    <property type="term" value="P:D-xylose metabolic process"/>
    <property type="evidence" value="ECO:0007669"/>
    <property type="project" value="UniProtKB-KW"/>
</dbReference>
<dbReference type="PANTHER" id="PTHR18964:SF149">
    <property type="entry name" value="BIFUNCTIONAL UDP-N-ACETYLGLUCOSAMINE 2-EPIMERASE_N-ACETYLMANNOSAMINE KINASE"/>
    <property type="match status" value="1"/>
</dbReference>
<dbReference type="CDD" id="cd00090">
    <property type="entry name" value="HTH_ARSR"/>
    <property type="match status" value="1"/>
</dbReference>
<dbReference type="PANTHER" id="PTHR18964">
    <property type="entry name" value="ROK (REPRESSOR, ORF, KINASE) FAMILY"/>
    <property type="match status" value="1"/>
</dbReference>
<dbReference type="GO" id="GO:0003700">
    <property type="term" value="F:DNA-binding transcription factor activity"/>
    <property type="evidence" value="ECO:0007669"/>
    <property type="project" value="InterPro"/>
</dbReference>
<keyword evidence="3" id="KW-0119">Carbohydrate metabolism</keyword>